<dbReference type="EMBL" id="LPLZ01000046">
    <property type="protein sequence ID" value="KWN14698.1"/>
    <property type="molecule type" value="Genomic_DNA"/>
</dbReference>
<accession>A0A108EP30</accession>
<name>A0A108EP30_9BURK</name>
<protein>
    <submittedName>
        <fullName evidence="1">Uncharacterized protein</fullName>
    </submittedName>
</protein>
<gene>
    <name evidence="1" type="ORF">WT83_16535</name>
</gene>
<sequence>MIRYSASLDAAAQDHITELGRGVIDGLSLQPIVATALQRDVRYLFVEHDPRRSHFDGHGRA</sequence>
<organism evidence="1 2">
    <name type="scientific">Burkholderia territorii</name>
    <dbReference type="NCBI Taxonomy" id="1503055"/>
    <lineage>
        <taxon>Bacteria</taxon>
        <taxon>Pseudomonadati</taxon>
        <taxon>Pseudomonadota</taxon>
        <taxon>Betaproteobacteria</taxon>
        <taxon>Burkholderiales</taxon>
        <taxon>Burkholderiaceae</taxon>
        <taxon>Burkholderia</taxon>
        <taxon>Burkholderia cepacia complex</taxon>
    </lineage>
</organism>
<evidence type="ECO:0000313" key="2">
    <source>
        <dbReference type="Proteomes" id="UP000068016"/>
    </source>
</evidence>
<reference evidence="1 2" key="1">
    <citation type="submission" date="2015-11" db="EMBL/GenBank/DDBJ databases">
        <title>Expanding the genomic diversity of Burkholderia species for the development of highly accurate diagnostics.</title>
        <authorList>
            <person name="Sahl J."/>
            <person name="Keim P."/>
            <person name="Wagner D."/>
        </authorList>
    </citation>
    <scope>NUCLEOTIDE SEQUENCE [LARGE SCALE GENOMIC DNA]</scope>
    <source>
        <strain evidence="1 2">MSMB793WGS</strain>
    </source>
</reference>
<evidence type="ECO:0000313" key="1">
    <source>
        <dbReference type="EMBL" id="KWN14698.1"/>
    </source>
</evidence>
<dbReference type="AlphaFoldDB" id="A0A108EP30"/>
<proteinExistence type="predicted"/>
<dbReference type="Proteomes" id="UP000068016">
    <property type="component" value="Unassembled WGS sequence"/>
</dbReference>
<comment type="caution">
    <text evidence="1">The sequence shown here is derived from an EMBL/GenBank/DDBJ whole genome shotgun (WGS) entry which is preliminary data.</text>
</comment>